<dbReference type="InterPro" id="IPR051013">
    <property type="entry name" value="MBL_superfamily_lactonases"/>
</dbReference>
<evidence type="ECO:0000256" key="2">
    <source>
        <dbReference type="ARBA" id="ARBA00007749"/>
    </source>
</evidence>
<evidence type="ECO:0000313" key="7">
    <source>
        <dbReference type="EMBL" id="UYZ11105.1"/>
    </source>
</evidence>
<accession>A0A9X9KGR2</accession>
<dbReference type="PANTHER" id="PTHR42978">
    <property type="entry name" value="QUORUM-QUENCHING LACTONASE YTNP-RELATED-RELATED"/>
    <property type="match status" value="1"/>
</dbReference>
<proteinExistence type="inferred from homology"/>
<dbReference type="RefSeq" id="WP_246666511.1">
    <property type="nucleotide sequence ID" value="NZ_CP109970.1"/>
</dbReference>
<sequence>MDEYSIWVLEYALSPVHPVSGVYYGEHNKGTMKLPFSFVLIKGRDGVALVDVGYPTDFGGEIAQSIGVTNWTSPETVLAQCGVRPDEVTHIFLTHAHFDHIGGLRYFPAARIFIQQKELDSWTSLLSKGPRFRSLLTGLNPADVICLVRANIEGRLELIDGFRENVLPNIDLHPAHDTHTAGSQYVVVRGPGGSDPNSCCQATSFIPTRTC</sequence>
<keyword evidence="3" id="KW-0479">Metal-binding</keyword>
<evidence type="ECO:0000313" key="8">
    <source>
        <dbReference type="Proteomes" id="UP000298735"/>
    </source>
</evidence>
<geneLocation type="plasmid" evidence="7 8">
    <name>pAtCFBP5507a</name>
</geneLocation>
<dbReference type="AlphaFoldDB" id="A0A9X9KGR2"/>
<evidence type="ECO:0000256" key="3">
    <source>
        <dbReference type="ARBA" id="ARBA00022723"/>
    </source>
</evidence>
<name>A0A9X9KGR2_9HYPH</name>
<keyword evidence="5" id="KW-0862">Zinc</keyword>
<dbReference type="CDD" id="cd07729">
    <property type="entry name" value="AHL_lactonase_MBL-fold"/>
    <property type="match status" value="1"/>
</dbReference>
<dbReference type="PANTHER" id="PTHR42978:SF7">
    <property type="entry name" value="METALLO-HYDROLASE RV2300C-RELATED"/>
    <property type="match status" value="1"/>
</dbReference>
<evidence type="ECO:0000256" key="1">
    <source>
        <dbReference type="ARBA" id="ARBA00001947"/>
    </source>
</evidence>
<evidence type="ECO:0000256" key="4">
    <source>
        <dbReference type="ARBA" id="ARBA00022801"/>
    </source>
</evidence>
<dbReference type="SUPFAM" id="SSF56281">
    <property type="entry name" value="Metallo-hydrolase/oxidoreductase"/>
    <property type="match status" value="1"/>
</dbReference>
<dbReference type="InterPro" id="IPR036866">
    <property type="entry name" value="RibonucZ/Hydroxyglut_hydro"/>
</dbReference>
<dbReference type="Proteomes" id="UP000298735">
    <property type="component" value="Plasmid pAtCFBP5507a"/>
</dbReference>
<dbReference type="Gene3D" id="3.60.15.10">
    <property type="entry name" value="Ribonuclease Z/Hydroxyacylglutathione hydrolase-like"/>
    <property type="match status" value="1"/>
</dbReference>
<gene>
    <name evidence="7" type="ORF">CFBP5507_25115</name>
</gene>
<organism evidence="7 8">
    <name type="scientific">Agrobacterium salinitolerans</name>
    <dbReference type="NCBI Taxonomy" id="1183413"/>
    <lineage>
        <taxon>Bacteria</taxon>
        <taxon>Pseudomonadati</taxon>
        <taxon>Pseudomonadota</taxon>
        <taxon>Alphaproteobacteria</taxon>
        <taxon>Hyphomicrobiales</taxon>
        <taxon>Rhizobiaceae</taxon>
        <taxon>Rhizobium/Agrobacterium group</taxon>
        <taxon>Agrobacterium</taxon>
    </lineage>
</organism>
<comment type="cofactor">
    <cofactor evidence="1">
        <name>Zn(2+)</name>
        <dbReference type="ChEBI" id="CHEBI:29105"/>
    </cofactor>
</comment>
<keyword evidence="4" id="KW-0378">Hydrolase</keyword>
<dbReference type="GO" id="GO:0016787">
    <property type="term" value="F:hydrolase activity"/>
    <property type="evidence" value="ECO:0007669"/>
    <property type="project" value="UniProtKB-KW"/>
</dbReference>
<evidence type="ECO:0000256" key="5">
    <source>
        <dbReference type="ARBA" id="ARBA00022833"/>
    </source>
</evidence>
<keyword evidence="7" id="KW-0614">Plasmid</keyword>
<feature type="domain" description="Metallo-beta-lactamase" evidence="6">
    <location>
        <begin position="39"/>
        <end position="179"/>
    </location>
</feature>
<reference evidence="7" key="1">
    <citation type="submission" date="2022-10" db="EMBL/GenBank/DDBJ databases">
        <title>Complete genome sequence of Agrobacterium salinitolerans CFBP5507.</title>
        <authorList>
            <person name="Tchabashvili S."/>
            <person name="Yen H.-C."/>
            <person name="Haryono M."/>
            <person name="Lin Y.-C."/>
            <person name="Lai E.-M."/>
            <person name="Kuo C.-H."/>
        </authorList>
    </citation>
    <scope>NUCLEOTIDE SEQUENCE</scope>
    <source>
        <strain evidence="7">CFBP5507</strain>
        <plasmid evidence="7">pAtCFBP5507a</plasmid>
    </source>
</reference>
<dbReference type="InterPro" id="IPR001279">
    <property type="entry name" value="Metallo-B-lactamas"/>
</dbReference>
<dbReference type="EMBL" id="CP109970">
    <property type="protein sequence ID" value="UYZ11105.1"/>
    <property type="molecule type" value="Genomic_DNA"/>
</dbReference>
<evidence type="ECO:0000259" key="6">
    <source>
        <dbReference type="Pfam" id="PF00753"/>
    </source>
</evidence>
<dbReference type="Pfam" id="PF00753">
    <property type="entry name" value="Lactamase_B"/>
    <property type="match status" value="1"/>
</dbReference>
<dbReference type="GO" id="GO:0046872">
    <property type="term" value="F:metal ion binding"/>
    <property type="evidence" value="ECO:0007669"/>
    <property type="project" value="UniProtKB-KW"/>
</dbReference>
<dbReference type="KEGG" id="asal:CFBP5507_25115"/>
<comment type="similarity">
    <text evidence="2">Belongs to the metallo-beta-lactamase superfamily.</text>
</comment>
<protein>
    <submittedName>
        <fullName evidence="7">N-acyl homoserine lactonase family protein</fullName>
    </submittedName>
</protein>